<dbReference type="GO" id="GO:0005956">
    <property type="term" value="C:protein kinase CK2 complex"/>
    <property type="evidence" value="ECO:0007669"/>
    <property type="project" value="UniProtKB-UniRule"/>
</dbReference>
<evidence type="ECO:0000313" key="5">
    <source>
        <dbReference type="Proteomes" id="UP000031056"/>
    </source>
</evidence>
<evidence type="ECO:0000256" key="2">
    <source>
        <dbReference type="ARBA" id="ARBA00045899"/>
    </source>
</evidence>
<dbReference type="FunFam" id="2.20.25.20:FF:000001">
    <property type="entry name" value="Casein kinase II subunit beta"/>
    <property type="match status" value="1"/>
</dbReference>
<keyword evidence="4" id="KW-0808">Transferase</keyword>
<dbReference type="EMBL" id="JOKQ01000005">
    <property type="protein sequence ID" value="KHN69706.1"/>
    <property type="molecule type" value="Genomic_DNA"/>
</dbReference>
<dbReference type="VEuPathDB" id="MicrosporidiaDB:M896_051150"/>
<dbReference type="STRING" id="1354746.A0A0B2UF73"/>
<dbReference type="InParanoid" id="A0A0B2UF73"/>
<comment type="similarity">
    <text evidence="1 3">Belongs to the casein kinase 2 subunit beta family.</text>
</comment>
<sequence length="205" mass="23595">MKIPSDGCSSDLDHMAAEEYWIGDFMHRKENYGIIRVPDEFLEDRFNLVGLERRIFNLEDAYNSILDRGPRGDFLEESCLYYLIHQRYIFTKPGLEAVLDRVMNKEYGVCPRVGCKASAVIPIGMSDFPGKKATKVYCHSCTAVYEPGSKLRMLDGCAWGRSFPHFLILTYPYHFPSSTGKEYIPRIYGIRICKHDDNDSHSEDN</sequence>
<comment type="subunit">
    <text evidence="3">Tetramer of two alpha and two beta subunits.</text>
</comment>
<comment type="caution">
    <text evidence="4">The sequence shown here is derived from an EMBL/GenBank/DDBJ whole genome shotgun (WGS) entry which is preliminary data.</text>
</comment>
<dbReference type="HOGENOM" id="CLU_034027_3_3_1"/>
<name>A0A0B2UF73_9MICR</name>
<keyword evidence="5" id="KW-1185">Reference proteome</keyword>
<dbReference type="GO" id="GO:0005737">
    <property type="term" value="C:cytoplasm"/>
    <property type="evidence" value="ECO:0007669"/>
    <property type="project" value="TreeGrafter"/>
</dbReference>
<dbReference type="GO" id="GO:0016301">
    <property type="term" value="F:kinase activity"/>
    <property type="evidence" value="ECO:0007669"/>
    <property type="project" value="UniProtKB-KW"/>
</dbReference>
<comment type="function">
    <text evidence="2 3">Regulatory subunit of casein kinase II/CK2. As part of the kinase complex regulates the basal catalytic activity of the alpha subunit a constitutively active serine/threonine-protein kinase that phosphorylates a large number of substrates containing acidic residues C-terminal to the phosphorylated serine or threonine.</text>
</comment>
<protein>
    <recommendedName>
        <fullName evidence="3">Casein kinase II subunit beta</fullName>
        <shortName evidence="3">CK II beta</shortName>
    </recommendedName>
</protein>
<dbReference type="PRINTS" id="PR00472">
    <property type="entry name" value="CASNKINASEII"/>
</dbReference>
<dbReference type="Pfam" id="PF01214">
    <property type="entry name" value="CK_II_beta"/>
    <property type="match status" value="1"/>
</dbReference>
<dbReference type="InterPro" id="IPR016149">
    <property type="entry name" value="Casein_kin_II_reg-sub_N"/>
</dbReference>
<gene>
    <name evidence="4" type="ORF">M896_051150</name>
</gene>
<dbReference type="PANTHER" id="PTHR11740">
    <property type="entry name" value="CASEIN KINASE II SUBUNIT BETA"/>
    <property type="match status" value="1"/>
</dbReference>
<organism evidence="4 5">
    <name type="scientific">Ordospora colligata OC4</name>
    <dbReference type="NCBI Taxonomy" id="1354746"/>
    <lineage>
        <taxon>Eukaryota</taxon>
        <taxon>Fungi</taxon>
        <taxon>Fungi incertae sedis</taxon>
        <taxon>Microsporidia</taxon>
        <taxon>Ordosporidae</taxon>
        <taxon>Ordospora</taxon>
    </lineage>
</organism>
<dbReference type="InterPro" id="IPR035991">
    <property type="entry name" value="Casein_kinase_II_beta-like"/>
</dbReference>
<dbReference type="Gene3D" id="1.10.1820.10">
    <property type="entry name" value="protein kinase ck2 holoenzyme, chain C, domain 1"/>
    <property type="match status" value="1"/>
</dbReference>
<evidence type="ECO:0000313" key="4">
    <source>
        <dbReference type="EMBL" id="KHN69706.1"/>
    </source>
</evidence>
<dbReference type="AlphaFoldDB" id="A0A0B2UF73"/>
<dbReference type="FunCoup" id="A0A0B2UF73">
    <property type="interactions" value="186"/>
</dbReference>
<dbReference type="SMART" id="SM01085">
    <property type="entry name" value="CK_II_beta"/>
    <property type="match status" value="1"/>
</dbReference>
<dbReference type="PANTHER" id="PTHR11740:SF0">
    <property type="entry name" value="CASEIN KINASE II SUBUNIT BETA"/>
    <property type="match status" value="1"/>
</dbReference>
<dbReference type="SUPFAM" id="SSF57798">
    <property type="entry name" value="Casein kinase II beta subunit"/>
    <property type="match status" value="1"/>
</dbReference>
<dbReference type="OrthoDB" id="2275560at2759"/>
<dbReference type="RefSeq" id="XP_014563748.1">
    <property type="nucleotide sequence ID" value="XM_014708262.1"/>
</dbReference>
<reference evidence="4 5" key="1">
    <citation type="journal article" date="2014" name="MBio">
        <title>The Ordospora colligata genome; evolution of extreme reduction in microsporidia and host-to-parasite horizontal gene transfer.</title>
        <authorList>
            <person name="Pombert J.-F."/>
            <person name="Haag K.L."/>
            <person name="Beidas S."/>
            <person name="Ebert D."/>
            <person name="Keeling P.J."/>
        </authorList>
    </citation>
    <scope>NUCLEOTIDE SEQUENCE [LARGE SCALE GENOMIC DNA]</scope>
    <source>
        <strain evidence="4 5">OC4</strain>
    </source>
</reference>
<dbReference type="InterPro" id="IPR000704">
    <property type="entry name" value="Casein_kinase_II_reg-sub"/>
</dbReference>
<evidence type="ECO:0000256" key="3">
    <source>
        <dbReference type="RuleBase" id="RU361268"/>
    </source>
</evidence>
<dbReference type="GeneID" id="26261768"/>
<evidence type="ECO:0000256" key="1">
    <source>
        <dbReference type="ARBA" id="ARBA00006941"/>
    </source>
</evidence>
<proteinExistence type="inferred from homology"/>
<keyword evidence="4" id="KW-0418">Kinase</keyword>
<dbReference type="GO" id="GO:0019887">
    <property type="term" value="F:protein kinase regulator activity"/>
    <property type="evidence" value="ECO:0007669"/>
    <property type="project" value="InterPro"/>
</dbReference>
<dbReference type="Proteomes" id="UP000031056">
    <property type="component" value="Unassembled WGS sequence"/>
</dbReference>
<dbReference type="Gene3D" id="2.20.25.20">
    <property type="match status" value="1"/>
</dbReference>
<accession>A0A0B2UF73</accession>